<accession>A0A656HF08</accession>
<dbReference type="EMBL" id="JH651384">
    <property type="protein sequence ID" value="EIJ33625.1"/>
    <property type="molecule type" value="Genomic_DNA"/>
</dbReference>
<feature type="signal peptide" evidence="1">
    <location>
        <begin position="1"/>
        <end position="21"/>
    </location>
</feature>
<name>A0A656HF08_THINJ</name>
<evidence type="ECO:0000313" key="3">
    <source>
        <dbReference type="Proteomes" id="UP000005317"/>
    </source>
</evidence>
<dbReference type="Proteomes" id="UP000005317">
    <property type="component" value="Unassembled WGS sequence"/>
</dbReference>
<dbReference type="OrthoDB" id="5615986at2"/>
<evidence type="ECO:0000256" key="1">
    <source>
        <dbReference type="SAM" id="SignalP"/>
    </source>
</evidence>
<dbReference type="SUPFAM" id="SSF75169">
    <property type="entry name" value="DsrEFH-like"/>
    <property type="match status" value="1"/>
</dbReference>
<dbReference type="InterPro" id="IPR003787">
    <property type="entry name" value="Sulphur_relay_DsrE/F-like"/>
</dbReference>
<dbReference type="Gene3D" id="3.40.1260.10">
    <property type="entry name" value="DsrEFH-like"/>
    <property type="match status" value="1"/>
</dbReference>
<dbReference type="RefSeq" id="WP_002707576.1">
    <property type="nucleotide sequence ID" value="NZ_JH651384.1"/>
</dbReference>
<proteinExistence type="predicted"/>
<dbReference type="AlphaFoldDB" id="A0A656HF08"/>
<organism evidence="2 3">
    <name type="scientific">Thiothrix nivea (strain ATCC 35100 / DSM 5205 / JP2)</name>
    <dbReference type="NCBI Taxonomy" id="870187"/>
    <lineage>
        <taxon>Bacteria</taxon>
        <taxon>Pseudomonadati</taxon>
        <taxon>Pseudomonadota</taxon>
        <taxon>Gammaproteobacteria</taxon>
        <taxon>Thiotrichales</taxon>
        <taxon>Thiotrichaceae</taxon>
        <taxon>Thiothrix</taxon>
    </lineage>
</organism>
<dbReference type="Pfam" id="PF02635">
    <property type="entry name" value="DsrE"/>
    <property type="match status" value="1"/>
</dbReference>
<evidence type="ECO:0000313" key="2">
    <source>
        <dbReference type="EMBL" id="EIJ33625.1"/>
    </source>
</evidence>
<dbReference type="InterPro" id="IPR027396">
    <property type="entry name" value="DsrEFH-like"/>
</dbReference>
<sequence length="175" mass="19282" precursor="true">MRNIGKLVLITSLMLSPNLFADDKPGDNVAPVAVSKPDDSDALKGVEKGKVIFDINMASAEKMTLYLMVIRETVDDLKRQGVEPDVILAFRGMSVKLISRDREDMELTDYEHLDKIATQLADLQKEGVRMEACSVATRLFNVDNGTLLDGIKPVGNTFVSLTGYQAQGYANIPIY</sequence>
<keyword evidence="3" id="KW-1185">Reference proteome</keyword>
<keyword evidence="1" id="KW-0732">Signal</keyword>
<feature type="chain" id="PRO_5025024483" evidence="1">
    <location>
        <begin position="22"/>
        <end position="175"/>
    </location>
</feature>
<reference evidence="3" key="1">
    <citation type="journal article" date="2011" name="Stand. Genomic Sci.">
        <title>Genome sequence of the filamentous, gliding Thiothrix nivea neotype strain (JP2(T)).</title>
        <authorList>
            <person name="Lapidus A."/>
            <person name="Nolan M."/>
            <person name="Lucas S."/>
            <person name="Glavina Del Rio T."/>
            <person name="Tice H."/>
            <person name="Cheng J.F."/>
            <person name="Tapia R."/>
            <person name="Han C."/>
            <person name="Goodwin L."/>
            <person name="Pitluck S."/>
            <person name="Liolios K."/>
            <person name="Pagani I."/>
            <person name="Ivanova N."/>
            <person name="Huntemann M."/>
            <person name="Mavromatis K."/>
            <person name="Mikhailova N."/>
            <person name="Pati A."/>
            <person name="Chen A."/>
            <person name="Palaniappan K."/>
            <person name="Land M."/>
            <person name="Brambilla E.M."/>
            <person name="Rohde M."/>
            <person name="Abt B."/>
            <person name="Verbarg S."/>
            <person name="Goker M."/>
            <person name="Bristow J."/>
            <person name="Eisen J.A."/>
            <person name="Markowitz V."/>
            <person name="Hugenholtz P."/>
            <person name="Kyrpides N.C."/>
            <person name="Klenk H.P."/>
            <person name="Woyke T."/>
        </authorList>
    </citation>
    <scope>NUCLEOTIDE SEQUENCE [LARGE SCALE GENOMIC DNA]</scope>
    <source>
        <strain evidence="3">ATCC 35100 / DSM 5205 / JP2</strain>
    </source>
</reference>
<protein>
    <submittedName>
        <fullName evidence="2">Uncharacterized protein</fullName>
    </submittedName>
</protein>
<gene>
    <name evidence="2" type="ORF">Thini_1000</name>
</gene>